<organism evidence="3 4">
    <name type="scientific">Cohnella lupini</name>
    <dbReference type="NCBI Taxonomy" id="1294267"/>
    <lineage>
        <taxon>Bacteria</taxon>
        <taxon>Bacillati</taxon>
        <taxon>Bacillota</taxon>
        <taxon>Bacilli</taxon>
        <taxon>Bacillales</taxon>
        <taxon>Paenibacillaceae</taxon>
        <taxon>Cohnella</taxon>
    </lineage>
</organism>
<sequence length="114" mass="13139">MGLNEWIKETNPQPNSFNVPDDTLVSITFNQDINRNTLNTRNILILDGKLGGTLITNRFLFRYDADNRNLLIYLKDDADRLGSNNAIEVIITGRVSNYHNVRMGIPFHLRFMTK</sequence>
<keyword evidence="4" id="KW-1185">Reference proteome</keyword>
<gene>
    <name evidence="3" type="ORF">DFP95_102433</name>
</gene>
<evidence type="ECO:0000313" key="4">
    <source>
        <dbReference type="Proteomes" id="UP000256869"/>
    </source>
</evidence>
<dbReference type="RefSeq" id="WP_115991744.1">
    <property type="nucleotide sequence ID" value="NZ_QRDY01000002.1"/>
</dbReference>
<dbReference type="InterPro" id="IPR032812">
    <property type="entry name" value="SbsA_Ig"/>
</dbReference>
<evidence type="ECO:0000256" key="1">
    <source>
        <dbReference type="ARBA" id="ARBA00022729"/>
    </source>
</evidence>
<evidence type="ECO:0000313" key="3">
    <source>
        <dbReference type="EMBL" id="RED65011.1"/>
    </source>
</evidence>
<evidence type="ECO:0000259" key="2">
    <source>
        <dbReference type="Pfam" id="PF13205"/>
    </source>
</evidence>
<dbReference type="EMBL" id="QRDY01000002">
    <property type="protein sequence ID" value="RED65011.1"/>
    <property type="molecule type" value="Genomic_DNA"/>
</dbReference>
<reference evidence="3 4" key="1">
    <citation type="submission" date="2018-07" db="EMBL/GenBank/DDBJ databases">
        <title>Genomic Encyclopedia of Type Strains, Phase III (KMG-III): the genomes of soil and plant-associated and newly described type strains.</title>
        <authorList>
            <person name="Whitman W."/>
        </authorList>
    </citation>
    <scope>NUCLEOTIDE SEQUENCE [LARGE SCALE GENOMIC DNA]</scope>
    <source>
        <strain evidence="3 4">CECT 8236</strain>
    </source>
</reference>
<feature type="domain" description="SbsA Ig-like" evidence="2">
    <location>
        <begin position="7"/>
        <end position="112"/>
    </location>
</feature>
<proteinExistence type="predicted"/>
<comment type="caution">
    <text evidence="3">The sequence shown here is derived from an EMBL/GenBank/DDBJ whole genome shotgun (WGS) entry which is preliminary data.</text>
</comment>
<keyword evidence="1" id="KW-0732">Signal</keyword>
<dbReference type="AlphaFoldDB" id="A0A3D9ITA4"/>
<dbReference type="Proteomes" id="UP000256869">
    <property type="component" value="Unassembled WGS sequence"/>
</dbReference>
<protein>
    <recommendedName>
        <fullName evidence="2">SbsA Ig-like domain-containing protein</fullName>
    </recommendedName>
</protein>
<name>A0A3D9ITA4_9BACL</name>
<dbReference type="Pfam" id="PF13205">
    <property type="entry name" value="Big_5"/>
    <property type="match status" value="1"/>
</dbReference>
<accession>A0A3D9ITA4</accession>
<dbReference type="OrthoDB" id="2678990at2"/>